<feature type="non-terminal residue" evidence="1">
    <location>
        <position position="1"/>
    </location>
</feature>
<dbReference type="EMBL" id="JAGQLK010000194">
    <property type="protein sequence ID" value="MCA9383970.1"/>
    <property type="molecule type" value="Genomic_DNA"/>
</dbReference>
<evidence type="ECO:0000313" key="1">
    <source>
        <dbReference type="EMBL" id="MCA9383970.1"/>
    </source>
</evidence>
<evidence type="ECO:0000313" key="2">
    <source>
        <dbReference type="Proteomes" id="UP000783287"/>
    </source>
</evidence>
<accession>A0A955RK06</accession>
<protein>
    <submittedName>
        <fullName evidence="1">Uncharacterized protein</fullName>
    </submittedName>
</protein>
<comment type="caution">
    <text evidence="1">The sequence shown here is derived from an EMBL/GenBank/DDBJ whole genome shotgun (WGS) entry which is preliminary data.</text>
</comment>
<dbReference type="AlphaFoldDB" id="A0A955RK06"/>
<name>A0A955RK06_9BACT</name>
<organism evidence="1 2">
    <name type="scientific">Candidatus Dojkabacteria bacterium</name>
    <dbReference type="NCBI Taxonomy" id="2099670"/>
    <lineage>
        <taxon>Bacteria</taxon>
        <taxon>Candidatus Dojkabacteria</taxon>
    </lineage>
</organism>
<reference evidence="1" key="2">
    <citation type="journal article" date="2021" name="Microbiome">
        <title>Successional dynamics and alternative stable states in a saline activated sludge microbial community over 9 years.</title>
        <authorList>
            <person name="Wang Y."/>
            <person name="Ye J."/>
            <person name="Ju F."/>
            <person name="Liu L."/>
            <person name="Boyd J.A."/>
            <person name="Deng Y."/>
            <person name="Parks D.H."/>
            <person name="Jiang X."/>
            <person name="Yin X."/>
            <person name="Woodcroft B.J."/>
            <person name="Tyson G.W."/>
            <person name="Hugenholtz P."/>
            <person name="Polz M.F."/>
            <person name="Zhang T."/>
        </authorList>
    </citation>
    <scope>NUCLEOTIDE SEQUENCE</scope>
    <source>
        <strain evidence="1">HKST-UBA14</strain>
    </source>
</reference>
<gene>
    <name evidence="1" type="ORF">KC909_06435</name>
</gene>
<sequence>GIINPSRAIPKKSVIPALKLKRFEDEVTLSWLTREHTDLIEDFSLVNAPKPIWNPNPKGPKAPKPFICLDNRVNLSDKTPFVGMPFINI</sequence>
<proteinExistence type="predicted"/>
<reference evidence="1" key="1">
    <citation type="submission" date="2020-04" db="EMBL/GenBank/DDBJ databases">
        <authorList>
            <person name="Zhang T."/>
        </authorList>
    </citation>
    <scope>NUCLEOTIDE SEQUENCE</scope>
    <source>
        <strain evidence="1">HKST-UBA14</strain>
    </source>
</reference>
<dbReference type="Proteomes" id="UP000783287">
    <property type="component" value="Unassembled WGS sequence"/>
</dbReference>